<comment type="caution">
    <text evidence="3">The sequence shown here is derived from an EMBL/GenBank/DDBJ whole genome shotgun (WGS) entry which is preliminary data.</text>
</comment>
<evidence type="ECO:0000313" key="3">
    <source>
        <dbReference type="EMBL" id="KYK54918.1"/>
    </source>
</evidence>
<keyword evidence="2" id="KW-0812">Transmembrane</keyword>
<organism evidence="3 4">
    <name type="scientific">Drechmeria coniospora</name>
    <name type="common">Nematophagous fungus</name>
    <name type="synonym">Meria coniospora</name>
    <dbReference type="NCBI Taxonomy" id="98403"/>
    <lineage>
        <taxon>Eukaryota</taxon>
        <taxon>Fungi</taxon>
        <taxon>Dikarya</taxon>
        <taxon>Ascomycota</taxon>
        <taxon>Pezizomycotina</taxon>
        <taxon>Sordariomycetes</taxon>
        <taxon>Hypocreomycetidae</taxon>
        <taxon>Hypocreales</taxon>
        <taxon>Ophiocordycipitaceae</taxon>
        <taxon>Drechmeria</taxon>
    </lineage>
</organism>
<proteinExistence type="predicted"/>
<gene>
    <name evidence="3" type="ORF">DCS_06879</name>
</gene>
<name>A0A151GCT8_DRECN</name>
<keyword evidence="4" id="KW-1185">Reference proteome</keyword>
<feature type="compositionally biased region" description="Basic and acidic residues" evidence="1">
    <location>
        <begin position="143"/>
        <end position="161"/>
    </location>
</feature>
<dbReference type="AlphaFoldDB" id="A0A151GCT8"/>
<dbReference type="GeneID" id="63719522"/>
<sequence length="161" mass="16699">MLVGTTNLMSSTSHAFPQATGGTYLGDAGSGIAPGPVSGVEAGAAGNSSGAMSLSTGGLIAIVVVVVVVSIIGVTTAVLFFIAKKREWTVRETIRRSTRKIAAAFTPRRGEFPDAVKRPTSPGLSRWRPAKLAHHAPPTPHRRPSDIEKGLVPAEGHKGVQ</sequence>
<evidence type="ECO:0000313" key="4">
    <source>
        <dbReference type="Proteomes" id="UP000076580"/>
    </source>
</evidence>
<dbReference type="InParanoid" id="A0A151GCT8"/>
<feature type="transmembrane region" description="Helical" evidence="2">
    <location>
        <begin position="59"/>
        <end position="82"/>
    </location>
</feature>
<evidence type="ECO:0000256" key="2">
    <source>
        <dbReference type="SAM" id="Phobius"/>
    </source>
</evidence>
<reference evidence="3 4" key="1">
    <citation type="journal article" date="2016" name="Sci. Rep.">
        <title>Insights into Adaptations to a Near-Obligate Nematode Endoparasitic Lifestyle from the Finished Genome of Drechmeria coniospora.</title>
        <authorList>
            <person name="Zhang L."/>
            <person name="Zhou Z."/>
            <person name="Guo Q."/>
            <person name="Fokkens L."/>
            <person name="Miskei M."/>
            <person name="Pocsi I."/>
            <person name="Zhang W."/>
            <person name="Chen M."/>
            <person name="Wang L."/>
            <person name="Sun Y."/>
            <person name="Donzelli B.G."/>
            <person name="Gibson D.M."/>
            <person name="Nelson D.R."/>
            <person name="Luo J.G."/>
            <person name="Rep M."/>
            <person name="Liu H."/>
            <person name="Yang S."/>
            <person name="Wang J."/>
            <person name="Krasnoff S.B."/>
            <person name="Xu Y."/>
            <person name="Molnar I."/>
            <person name="Lin M."/>
        </authorList>
    </citation>
    <scope>NUCLEOTIDE SEQUENCE [LARGE SCALE GENOMIC DNA]</scope>
    <source>
        <strain evidence="3 4">ARSEF 6962</strain>
    </source>
</reference>
<keyword evidence="2" id="KW-0472">Membrane</keyword>
<dbReference type="RefSeq" id="XP_040654270.1">
    <property type="nucleotide sequence ID" value="XM_040804166.1"/>
</dbReference>
<dbReference type="OrthoDB" id="5425637at2759"/>
<feature type="region of interest" description="Disordered" evidence="1">
    <location>
        <begin position="111"/>
        <end position="161"/>
    </location>
</feature>
<dbReference type="Proteomes" id="UP000076580">
    <property type="component" value="Chromosome 03"/>
</dbReference>
<protein>
    <submittedName>
        <fullName evidence="3">Uncharacterized protein</fullName>
    </submittedName>
</protein>
<evidence type="ECO:0000256" key="1">
    <source>
        <dbReference type="SAM" id="MobiDB-lite"/>
    </source>
</evidence>
<accession>A0A151GCT8</accession>
<keyword evidence="2" id="KW-1133">Transmembrane helix</keyword>
<dbReference type="EMBL" id="LAYC01000003">
    <property type="protein sequence ID" value="KYK54918.1"/>
    <property type="molecule type" value="Genomic_DNA"/>
</dbReference>